<evidence type="ECO:0000313" key="2">
    <source>
        <dbReference type="Proteomes" id="UP000831701"/>
    </source>
</evidence>
<gene>
    <name evidence="1" type="ORF">L3Q82_003303</name>
</gene>
<protein>
    <submittedName>
        <fullName evidence="1">Uncharacterized protein</fullName>
    </submittedName>
</protein>
<reference evidence="1" key="1">
    <citation type="submission" date="2022-04" db="EMBL/GenBank/DDBJ databases">
        <title>Jade perch genome.</title>
        <authorList>
            <person name="Chao B."/>
        </authorList>
    </citation>
    <scope>NUCLEOTIDE SEQUENCE</scope>
    <source>
        <strain evidence="1">CB-2022</strain>
    </source>
</reference>
<sequence length="548" mass="59962">MQPAASFSTVLWHSFRQSILKPFFLITGDLNHAFPVCHSPQPQLPPGRELLNRDNKTLDLLSAANTAGLQLITPPPAGLLRSQPGPSAPCLHTYCEEETAPQQKACKEAVPKTSRPKEPNHFRPVALTSHLMKALERIVLRHLRPLVSPNMDPLQFAYQPGIGVDDAVIYLLQRSLSHLEDAQETLVKLERAGASDQLAAWVTNYLTDRPQFVRLQDCVSDVVVCSTGDPQGTVLSPFLFTLYTSDFTLTPRTASTNRISPTDTCHCGMCVRGERLATVVAVTAFLDAFQKVADLATNSRGGTRDIGSALTRMCMRHRSIEAKLKQFSMHFFEGLINPLQEQMKEWKRGINTLDKDHAKECDGMMDKGVLEPVGPALGKEQSFTEQAPLVADDGVQRVAGIVHNIQQFVQSPRLCHRHQRVQLCADHRAGPPDQFIQSGCVLLGYAAPPAHHSVKEDTGNHRLVVKHLQKFAADVEGPQSVSLGSTSCFVSSHTGGWCALSSPVYCLATARGICKSPQPPPQLPLTGLMVTVLSWSGPPKVNNQPPSS</sequence>
<keyword evidence="2" id="KW-1185">Reference proteome</keyword>
<comment type="caution">
    <text evidence="1">The sequence shown here is derived from an EMBL/GenBank/DDBJ whole genome shotgun (WGS) entry which is preliminary data.</text>
</comment>
<dbReference type="EMBL" id="CM041549">
    <property type="protein sequence ID" value="KAI3356662.1"/>
    <property type="molecule type" value="Genomic_DNA"/>
</dbReference>
<organism evidence="1 2">
    <name type="scientific">Scortum barcoo</name>
    <name type="common">barcoo grunter</name>
    <dbReference type="NCBI Taxonomy" id="214431"/>
    <lineage>
        <taxon>Eukaryota</taxon>
        <taxon>Metazoa</taxon>
        <taxon>Chordata</taxon>
        <taxon>Craniata</taxon>
        <taxon>Vertebrata</taxon>
        <taxon>Euteleostomi</taxon>
        <taxon>Actinopterygii</taxon>
        <taxon>Neopterygii</taxon>
        <taxon>Teleostei</taxon>
        <taxon>Neoteleostei</taxon>
        <taxon>Acanthomorphata</taxon>
        <taxon>Eupercaria</taxon>
        <taxon>Centrarchiformes</taxon>
        <taxon>Terapontoidei</taxon>
        <taxon>Terapontidae</taxon>
        <taxon>Scortum</taxon>
    </lineage>
</organism>
<dbReference type="Proteomes" id="UP000831701">
    <property type="component" value="Chromosome 19"/>
</dbReference>
<name>A0ACB8VP64_9TELE</name>
<proteinExistence type="predicted"/>
<accession>A0ACB8VP64</accession>
<evidence type="ECO:0000313" key="1">
    <source>
        <dbReference type="EMBL" id="KAI3356662.1"/>
    </source>
</evidence>